<dbReference type="AlphaFoldDB" id="A0A2S4LBG1"/>
<dbReference type="Proteomes" id="UP000237481">
    <property type="component" value="Unassembled WGS sequence"/>
</dbReference>
<accession>A0A2S4LBG1</accession>
<feature type="compositionally biased region" description="Basic residues" evidence="1">
    <location>
        <begin position="63"/>
        <end position="75"/>
    </location>
</feature>
<comment type="caution">
    <text evidence="2">The sequence shown here is derived from an EMBL/GenBank/DDBJ whole genome shotgun (WGS) entry which is preliminary data.</text>
</comment>
<feature type="region of interest" description="Disordered" evidence="1">
    <location>
        <begin position="109"/>
        <end position="134"/>
    </location>
</feature>
<feature type="compositionally biased region" description="Low complexity" evidence="1">
    <location>
        <begin position="109"/>
        <end position="126"/>
    </location>
</feature>
<keyword evidence="3" id="KW-1185">Reference proteome</keyword>
<feature type="region of interest" description="Disordered" evidence="1">
    <location>
        <begin position="1"/>
        <end position="92"/>
    </location>
</feature>
<feature type="compositionally biased region" description="Polar residues" evidence="1">
    <location>
        <begin position="21"/>
        <end position="34"/>
    </location>
</feature>
<sequence length="134" mass="13902">MEQQAPDSAPRDALPRPRNFPTLQQTHHGQPLSKQNPTSPNPPTQPTWPTRDSASKQSEAKHGKNASHVHGRRGGHAALHAQEGGARAGDQVGAPGALLARRQVVAAAGDAEAALRAAADAAGGRVNDAELDGR</sequence>
<evidence type="ECO:0000313" key="3">
    <source>
        <dbReference type="Proteomes" id="UP000237481"/>
    </source>
</evidence>
<evidence type="ECO:0000256" key="1">
    <source>
        <dbReference type="SAM" id="MobiDB-lite"/>
    </source>
</evidence>
<reference evidence="2 3" key="1">
    <citation type="submission" date="2018-01" db="EMBL/GenBank/DDBJ databases">
        <title>Harnessing the power of phylogenomics to disentangle the directionality and signatures of interkingdom host jumping in the parasitic fungal genus Tolypocladium.</title>
        <authorList>
            <person name="Quandt C.A."/>
            <person name="Patterson W."/>
            <person name="Spatafora J.W."/>
        </authorList>
    </citation>
    <scope>NUCLEOTIDE SEQUENCE [LARGE SCALE GENOMIC DNA]</scope>
    <source>
        <strain evidence="2 3">NRBC 100945</strain>
    </source>
</reference>
<evidence type="ECO:0000313" key="2">
    <source>
        <dbReference type="EMBL" id="POR39772.1"/>
    </source>
</evidence>
<name>A0A2S4LBG1_9HYPO</name>
<proteinExistence type="predicted"/>
<gene>
    <name evidence="2" type="ORF">TPAR_00047</name>
</gene>
<protein>
    <submittedName>
        <fullName evidence="2">Uncharacterized protein</fullName>
    </submittedName>
</protein>
<dbReference type="EMBL" id="PKSG01000003">
    <property type="protein sequence ID" value="POR39772.1"/>
    <property type="molecule type" value="Genomic_DNA"/>
</dbReference>
<organism evidence="2 3">
    <name type="scientific">Tolypocladium paradoxum</name>
    <dbReference type="NCBI Taxonomy" id="94208"/>
    <lineage>
        <taxon>Eukaryota</taxon>
        <taxon>Fungi</taxon>
        <taxon>Dikarya</taxon>
        <taxon>Ascomycota</taxon>
        <taxon>Pezizomycotina</taxon>
        <taxon>Sordariomycetes</taxon>
        <taxon>Hypocreomycetidae</taxon>
        <taxon>Hypocreales</taxon>
        <taxon>Ophiocordycipitaceae</taxon>
        <taxon>Tolypocladium</taxon>
    </lineage>
</organism>